<dbReference type="KEGG" id="mmaa:FR932_20110"/>
<name>A0A5J6WRB8_MORMI</name>
<gene>
    <name evidence="1" type="ORF">FR932_20110</name>
</gene>
<evidence type="ECO:0000313" key="1">
    <source>
        <dbReference type="EMBL" id="QFI39954.1"/>
    </source>
</evidence>
<proteinExistence type="predicted"/>
<dbReference type="OrthoDB" id="1093376at2"/>
<keyword evidence="2" id="KW-1185">Reference proteome</keyword>
<evidence type="ECO:0000313" key="2">
    <source>
        <dbReference type="Proteomes" id="UP000327424"/>
    </source>
</evidence>
<dbReference type="RefSeq" id="WP_019441346.1">
    <property type="nucleotide sequence ID" value="NZ_ALOE01000017.1"/>
</dbReference>
<organism evidence="1 2">
    <name type="scientific">Moritella marina ATCC 15381</name>
    <dbReference type="NCBI Taxonomy" id="1202962"/>
    <lineage>
        <taxon>Bacteria</taxon>
        <taxon>Pseudomonadati</taxon>
        <taxon>Pseudomonadota</taxon>
        <taxon>Gammaproteobacteria</taxon>
        <taxon>Alteromonadales</taxon>
        <taxon>Moritellaceae</taxon>
        <taxon>Moritella</taxon>
    </lineage>
</organism>
<dbReference type="Proteomes" id="UP000327424">
    <property type="component" value="Chromosome"/>
</dbReference>
<dbReference type="EMBL" id="CP044399">
    <property type="protein sequence ID" value="QFI39954.1"/>
    <property type="molecule type" value="Genomic_DNA"/>
</dbReference>
<sequence length="115" mass="13384">MIENEYVELLDNLVNSKLTNRKKELCCFSAQEGKDYDNNLMFVGRAVNDWGNVFDLDSIDANKFVNDMFKTISDDDRCPLKWVESSWGDSNDYNTKKSAFWRVIRNISLELSDPI</sequence>
<dbReference type="AlphaFoldDB" id="A0A5J6WRB8"/>
<protein>
    <submittedName>
        <fullName evidence="1">Uncharacterized protein</fullName>
    </submittedName>
</protein>
<accession>A0A5J6WRB8</accession>
<reference evidence="1 2" key="1">
    <citation type="submission" date="2019-09" db="EMBL/GenBank/DDBJ databases">
        <title>Hybrid Assembly of the complete Genome of the Deep-Sea Bacterium Moritella marina from long Nanopore and Illumina reads.</title>
        <authorList>
            <person name="Magin S."/>
            <person name="Georgoulis A."/>
            <person name="Papadimitriou K."/>
            <person name="Iliakis G."/>
            <person name="Vorgias C.E."/>
        </authorList>
    </citation>
    <scope>NUCLEOTIDE SEQUENCE [LARGE SCALE GENOMIC DNA]</scope>
    <source>
        <strain evidence="1 2">MP-1</strain>
    </source>
</reference>